<name>A0A7M6DK62_9CNID</name>
<dbReference type="OrthoDB" id="5983625at2759"/>
<protein>
    <submittedName>
        <fullName evidence="1">Uncharacterized protein</fullName>
    </submittedName>
</protein>
<evidence type="ECO:0000313" key="1">
    <source>
        <dbReference type="EnsemblMetazoa" id="CLYHEMP013719.1"/>
    </source>
</evidence>
<accession>A0A7M6DK62</accession>
<proteinExistence type="predicted"/>
<reference evidence="1" key="1">
    <citation type="submission" date="2021-01" db="UniProtKB">
        <authorList>
            <consortium name="EnsemblMetazoa"/>
        </authorList>
    </citation>
    <scope>IDENTIFICATION</scope>
</reference>
<dbReference type="AlphaFoldDB" id="A0A7M6DK62"/>
<dbReference type="Proteomes" id="UP000594262">
    <property type="component" value="Unplaced"/>
</dbReference>
<dbReference type="EnsemblMetazoa" id="CLYHEMT013719.1">
    <property type="protein sequence ID" value="CLYHEMP013719.1"/>
    <property type="gene ID" value="CLYHEMG013719"/>
</dbReference>
<sequence>EEDVIINFLGRAKNLHFGPRWNHFRNKNYFESTILRYDPEVFRRHFRFTETNTKTITRKLLKVGAFTVKGSGREIIPPHKQVLIYLWFMATTETHRSISDRFDCTESSVGRIVWKLSRTFTWLAVGFLWGKNAELR</sequence>
<organism evidence="1 2">
    <name type="scientific">Clytia hemisphaerica</name>
    <dbReference type="NCBI Taxonomy" id="252671"/>
    <lineage>
        <taxon>Eukaryota</taxon>
        <taxon>Metazoa</taxon>
        <taxon>Cnidaria</taxon>
        <taxon>Hydrozoa</taxon>
        <taxon>Hydroidolina</taxon>
        <taxon>Leptothecata</taxon>
        <taxon>Obeliida</taxon>
        <taxon>Clytiidae</taxon>
        <taxon>Clytia</taxon>
    </lineage>
</organism>
<keyword evidence="2" id="KW-1185">Reference proteome</keyword>
<evidence type="ECO:0000313" key="2">
    <source>
        <dbReference type="Proteomes" id="UP000594262"/>
    </source>
</evidence>